<accession>A0A6V7S318</accession>
<feature type="signal peptide" evidence="1">
    <location>
        <begin position="1"/>
        <end position="25"/>
    </location>
</feature>
<feature type="chain" id="PRO_5028121554" evidence="1">
    <location>
        <begin position="26"/>
        <end position="269"/>
    </location>
</feature>
<dbReference type="NCBIfam" id="TIGR01599">
    <property type="entry name" value="PYST-A"/>
    <property type="match status" value="1"/>
</dbReference>
<sequence>MNKFYIQIVFFLLSVSIYLNNKTLATDPTPGKATKTKSKKSCSTSEEIYEQNKHLLCTDPEEIKNAEGFMKEAVKSFLDHAISVDDYKCKGKNRSNSAFFYKKKHKDNTDVEKTIYINNDPNKYNKVVGDLWNPDILNPIDYKSVKRKIVRVYNPDLVMIQQRYKDSIFSRWKYFYALAKKVEISEDKTIIAMTSANINDHNPSNKEYKNKIIENANLFETEIDSEDDIRKGKLKKTFLNIGGYLIEKKNRYVDITYVESVRDLQILIT</sequence>
<dbReference type="VEuPathDB" id="PlasmoDB:PVLDE_0803580"/>
<dbReference type="AlphaFoldDB" id="A0A6V7S318"/>
<proteinExistence type="predicted"/>
<dbReference type="SUPFAM" id="SSF55961">
    <property type="entry name" value="Bet v1-like"/>
    <property type="match status" value="1"/>
</dbReference>
<dbReference type="EMBL" id="LR865370">
    <property type="protein sequence ID" value="CAD2090623.1"/>
    <property type="molecule type" value="Genomic_DNA"/>
</dbReference>
<evidence type="ECO:0000313" key="3">
    <source>
        <dbReference type="Proteomes" id="UP000515308"/>
    </source>
</evidence>
<dbReference type="Proteomes" id="UP000515308">
    <property type="component" value="Chromosome PVLDE_08"/>
</dbReference>
<reference evidence="2 3" key="1">
    <citation type="submission" date="2020-08" db="EMBL/GenBank/DDBJ databases">
        <authorList>
            <person name="Ramaprasad A."/>
        </authorList>
    </citation>
    <scope>NUCLEOTIDE SEQUENCE [LARGE SCALE GENOMIC DNA]</scope>
</reference>
<organism evidence="2 3">
    <name type="scientific">Plasmodium vinckei lentum</name>
    <dbReference type="NCBI Taxonomy" id="138297"/>
    <lineage>
        <taxon>Eukaryota</taxon>
        <taxon>Sar</taxon>
        <taxon>Alveolata</taxon>
        <taxon>Apicomplexa</taxon>
        <taxon>Aconoidasida</taxon>
        <taxon>Haemosporida</taxon>
        <taxon>Plasmodiidae</taxon>
        <taxon>Plasmodium</taxon>
        <taxon>Plasmodium (Vinckeia)</taxon>
    </lineage>
</organism>
<evidence type="ECO:0000313" key="2">
    <source>
        <dbReference type="EMBL" id="CAD2090623.1"/>
    </source>
</evidence>
<dbReference type="InterPro" id="IPR006486">
    <property type="entry name" value="PYST_A"/>
</dbReference>
<evidence type="ECO:0000256" key="1">
    <source>
        <dbReference type="SAM" id="SignalP"/>
    </source>
</evidence>
<protein>
    <submittedName>
        <fullName evidence="2">Fam-a protein</fullName>
    </submittedName>
</protein>
<keyword evidence="1" id="KW-0732">Signal</keyword>
<name>A0A6V7S318_PLAVN</name>
<gene>
    <name evidence="2" type="ORF">PVLDE_0803580</name>
</gene>